<sequence>MVKEKKIGIAFSGGVDSTLVAKVCHDTGYDITLLTVGFAGSHDIVFSKKINKFLQFKHRVLEINPREFTRISKQIRARIKTENLSWNENCIAFYYVAKLARNLGIDTVVTANGIDELFCGYNGYRQAIKEGPQKIMDLMASKLENEIAMMKAVNDVSGEFGVIIVQPLLSDEFIKYAKSIPLSYKITDENDLLRKHIVRKAAILAGVPESSANARKKALQYGSLIHKTLIRSR</sequence>
<dbReference type="InterPro" id="IPR001962">
    <property type="entry name" value="Asn_synthase"/>
</dbReference>
<reference evidence="4 5" key="1">
    <citation type="journal article" date="2013" name="PLoS ONE">
        <title>Enrichment and Genome Sequence of the Group I.1a Ammonia-Oxidizing Archaeon ?Ca. Nitrosotenuis uzonensis? Representing a Clade Globally.</title>
        <authorList>
            <person name="Lebedeva E.V."/>
            <person name="Hatzenpichler R."/>
            <person name="Pelletier E."/>
            <person name="Schuster N."/>
            <person name="Hauzmayer S."/>
            <person name="Bulaev A."/>
            <person name="Grigor'eva N.V."/>
            <person name="Galushko A."/>
            <person name="Schmid M."/>
            <person name="Palatinszky M."/>
            <person name="Le Paslier D."/>
            <person name="Daims H."/>
            <person name="Wagner M."/>
        </authorList>
    </citation>
    <scope>NUCLEOTIDE SEQUENCE [LARGE SCALE GENOMIC DNA]</scope>
    <source>
        <strain evidence="4 5">N4</strain>
    </source>
</reference>
<keyword evidence="1" id="KW-0547">Nucleotide-binding</keyword>
<dbReference type="GO" id="GO:0006529">
    <property type="term" value="P:asparagine biosynthetic process"/>
    <property type="evidence" value="ECO:0007669"/>
    <property type="project" value="InterPro"/>
</dbReference>
<dbReference type="AlphaFoldDB" id="V6AUM9"/>
<gene>
    <name evidence="4" type="ORF">NITUZ_40319</name>
</gene>
<evidence type="ECO:0000256" key="2">
    <source>
        <dbReference type="ARBA" id="ARBA00022840"/>
    </source>
</evidence>
<dbReference type="Proteomes" id="UP000018159">
    <property type="component" value="Unassembled WGS sequence"/>
</dbReference>
<dbReference type="PANTHER" id="PTHR11772:SF2">
    <property type="entry name" value="ASPARAGINE SYNTHETASE [GLUTAMINE-HYDROLYZING]"/>
    <property type="match status" value="1"/>
</dbReference>
<accession>V6AUM9</accession>
<dbReference type="SUPFAM" id="SSF52402">
    <property type="entry name" value="Adenine nucleotide alpha hydrolases-like"/>
    <property type="match status" value="1"/>
</dbReference>
<proteinExistence type="predicted"/>
<evidence type="ECO:0000313" key="5">
    <source>
        <dbReference type="Proteomes" id="UP000018159"/>
    </source>
</evidence>
<dbReference type="GO" id="GO:0004066">
    <property type="term" value="F:asparagine synthase (glutamine-hydrolyzing) activity"/>
    <property type="evidence" value="ECO:0007669"/>
    <property type="project" value="InterPro"/>
</dbReference>
<organism evidence="4 5">
    <name type="scientific">Candidatus Nitrosotenuis uzonensis</name>
    <dbReference type="NCBI Taxonomy" id="1407055"/>
    <lineage>
        <taxon>Archaea</taxon>
        <taxon>Nitrososphaerota</taxon>
        <taxon>Candidatus Nitrosotenuis</taxon>
    </lineage>
</organism>
<dbReference type="Gene3D" id="3.40.50.620">
    <property type="entry name" value="HUPs"/>
    <property type="match status" value="1"/>
</dbReference>
<keyword evidence="5" id="KW-1185">Reference proteome</keyword>
<evidence type="ECO:0000256" key="1">
    <source>
        <dbReference type="ARBA" id="ARBA00022741"/>
    </source>
</evidence>
<name>V6AUM9_9ARCH</name>
<dbReference type="InterPro" id="IPR014729">
    <property type="entry name" value="Rossmann-like_a/b/a_fold"/>
</dbReference>
<comment type="caution">
    <text evidence="4">The sequence shown here is derived from an EMBL/GenBank/DDBJ whole genome shotgun (WGS) entry which is preliminary data.</text>
</comment>
<dbReference type="STRING" id="1407055.NITUZ_40319"/>
<dbReference type="PANTHER" id="PTHR11772">
    <property type="entry name" value="ASPARAGINE SYNTHETASE"/>
    <property type="match status" value="1"/>
</dbReference>
<dbReference type="InterPro" id="IPR050795">
    <property type="entry name" value="Asn_Synthetase"/>
</dbReference>
<dbReference type="Pfam" id="PF00733">
    <property type="entry name" value="Asn_synthase"/>
    <property type="match status" value="1"/>
</dbReference>
<evidence type="ECO:0000259" key="3">
    <source>
        <dbReference type="Pfam" id="PF00733"/>
    </source>
</evidence>
<dbReference type="CDD" id="cd01991">
    <property type="entry name" value="Asn_synthase_B_C"/>
    <property type="match status" value="1"/>
</dbReference>
<dbReference type="GO" id="GO:0005829">
    <property type="term" value="C:cytosol"/>
    <property type="evidence" value="ECO:0007669"/>
    <property type="project" value="TreeGrafter"/>
</dbReference>
<keyword evidence="2" id="KW-0067">ATP-binding</keyword>
<dbReference type="GO" id="GO:0005524">
    <property type="term" value="F:ATP binding"/>
    <property type="evidence" value="ECO:0007669"/>
    <property type="project" value="UniProtKB-KW"/>
</dbReference>
<feature type="domain" description="Asparagine synthetase" evidence="3">
    <location>
        <begin position="1"/>
        <end position="132"/>
    </location>
</feature>
<evidence type="ECO:0000313" key="4">
    <source>
        <dbReference type="EMBL" id="CDI06153.1"/>
    </source>
</evidence>
<protein>
    <submittedName>
        <fullName evidence="4">Asparagine synthase</fullName>
    </submittedName>
</protein>
<dbReference type="EMBL" id="CBTY010000009">
    <property type="protein sequence ID" value="CDI06153.1"/>
    <property type="molecule type" value="Genomic_DNA"/>
</dbReference>